<reference evidence="4" key="2">
    <citation type="submission" date="2022-06" db="UniProtKB">
        <authorList>
            <consortium name="EnsemblMetazoa"/>
        </authorList>
    </citation>
    <scope>IDENTIFICATION</scope>
    <source>
        <strain evidence="4">DF5081</strain>
    </source>
</reference>
<evidence type="ECO:0000313" key="5">
    <source>
        <dbReference type="Proteomes" id="UP000005237"/>
    </source>
</evidence>
<dbReference type="EnsemblMetazoa" id="CJA10927a.1">
    <property type="protein sequence ID" value="CJA10927a.1"/>
    <property type="gene ID" value="WBGene00130131"/>
</dbReference>
<keyword evidence="3" id="KW-0812">Transmembrane</keyword>
<dbReference type="PANTHER" id="PTHR12174:SF23">
    <property type="entry name" value="MINOR HISTOCOMPATIBILITY ANTIGEN H13"/>
    <property type="match status" value="1"/>
</dbReference>
<dbReference type="Pfam" id="PF04258">
    <property type="entry name" value="Peptidase_A22B"/>
    <property type="match status" value="1"/>
</dbReference>
<dbReference type="GO" id="GO:0098554">
    <property type="term" value="C:cytoplasmic side of endoplasmic reticulum membrane"/>
    <property type="evidence" value="ECO:0007669"/>
    <property type="project" value="TreeGrafter"/>
</dbReference>
<evidence type="ECO:0000313" key="4">
    <source>
        <dbReference type="EnsemblMetazoa" id="CJA10927a.1"/>
    </source>
</evidence>
<keyword evidence="3" id="KW-1133">Transmembrane helix</keyword>
<keyword evidence="5" id="KW-1185">Reference proteome</keyword>
<name>A0A8R1I060_CAEJA</name>
<reference evidence="5" key="1">
    <citation type="submission" date="2010-08" db="EMBL/GenBank/DDBJ databases">
        <authorList>
            <consortium name="Caenorhabditis japonica Sequencing Consortium"/>
            <person name="Wilson R.K."/>
        </authorList>
    </citation>
    <scope>NUCLEOTIDE SEQUENCE [LARGE SCALE GENOMIC DNA]</scope>
    <source>
        <strain evidence="5">DF5081</strain>
    </source>
</reference>
<evidence type="ECO:0000256" key="2">
    <source>
        <dbReference type="ARBA" id="ARBA00022824"/>
    </source>
</evidence>
<keyword evidence="3" id="KW-0472">Membrane</keyword>
<feature type="transmembrane region" description="Helical" evidence="3">
    <location>
        <begin position="33"/>
        <end position="51"/>
    </location>
</feature>
<dbReference type="AlphaFoldDB" id="A0A8R1I060"/>
<dbReference type="PANTHER" id="PTHR12174">
    <property type="entry name" value="SIGNAL PEPTIDE PEPTIDASE"/>
    <property type="match status" value="1"/>
</dbReference>
<dbReference type="InterPro" id="IPR007369">
    <property type="entry name" value="Peptidase_A22B_SPP"/>
</dbReference>
<dbReference type="GO" id="GO:0033619">
    <property type="term" value="P:membrane protein proteolysis"/>
    <property type="evidence" value="ECO:0007669"/>
    <property type="project" value="TreeGrafter"/>
</dbReference>
<organism evidence="4 5">
    <name type="scientific">Caenorhabditis japonica</name>
    <dbReference type="NCBI Taxonomy" id="281687"/>
    <lineage>
        <taxon>Eukaryota</taxon>
        <taxon>Metazoa</taxon>
        <taxon>Ecdysozoa</taxon>
        <taxon>Nematoda</taxon>
        <taxon>Chromadorea</taxon>
        <taxon>Rhabditida</taxon>
        <taxon>Rhabditina</taxon>
        <taxon>Rhabditomorpha</taxon>
        <taxon>Rhabditoidea</taxon>
        <taxon>Rhabditidae</taxon>
        <taxon>Peloderinae</taxon>
        <taxon>Caenorhabditis</taxon>
    </lineage>
</organism>
<proteinExistence type="predicted"/>
<accession>A0A8R1I060</accession>
<protein>
    <submittedName>
        <fullName evidence="4">Uncharacterized protein</fullName>
    </submittedName>
</protein>
<dbReference type="Proteomes" id="UP000005237">
    <property type="component" value="Unassembled WGS sequence"/>
</dbReference>
<dbReference type="GO" id="GO:0098553">
    <property type="term" value="C:lumenal side of endoplasmic reticulum membrane"/>
    <property type="evidence" value="ECO:0007669"/>
    <property type="project" value="TreeGrafter"/>
</dbReference>
<dbReference type="GO" id="GO:0006465">
    <property type="term" value="P:signal peptide processing"/>
    <property type="evidence" value="ECO:0007669"/>
    <property type="project" value="TreeGrafter"/>
</dbReference>
<evidence type="ECO:0000256" key="1">
    <source>
        <dbReference type="ARBA" id="ARBA00004477"/>
    </source>
</evidence>
<dbReference type="GO" id="GO:0042500">
    <property type="term" value="F:aspartic endopeptidase activity, intramembrane cleaving"/>
    <property type="evidence" value="ECO:0007669"/>
    <property type="project" value="InterPro"/>
</dbReference>
<evidence type="ECO:0000256" key="3">
    <source>
        <dbReference type="SAM" id="Phobius"/>
    </source>
</evidence>
<comment type="subcellular location">
    <subcellularLocation>
        <location evidence="1">Endoplasmic reticulum membrane</location>
        <topology evidence="1">Multi-pass membrane protein</topology>
    </subcellularLocation>
</comment>
<sequence>MIKRAPLNSTLCDFHFGLQIISFTYKFNAAQPALLYLVPCCLFVPLLLATIRGEVTALWNYDEGKYVDNEENRKRVDSGKKNN</sequence>
<keyword evidence="2" id="KW-0256">Endoplasmic reticulum</keyword>